<accession>A0A2M9B5A4</accession>
<evidence type="ECO:0000256" key="1">
    <source>
        <dbReference type="SAM" id="SignalP"/>
    </source>
</evidence>
<gene>
    <name evidence="2" type="ORF">CLV45_3772</name>
</gene>
<name>A0A2M9B5A4_9BACT</name>
<comment type="caution">
    <text evidence="2">The sequence shown here is derived from an EMBL/GenBank/DDBJ whole genome shotgun (WGS) entry which is preliminary data.</text>
</comment>
<dbReference type="EMBL" id="PGFA01000003">
    <property type="protein sequence ID" value="PJJ53114.1"/>
    <property type="molecule type" value="Genomic_DNA"/>
</dbReference>
<evidence type="ECO:0000313" key="2">
    <source>
        <dbReference type="EMBL" id="PJJ53114.1"/>
    </source>
</evidence>
<keyword evidence="1" id="KW-0732">Signal</keyword>
<feature type="signal peptide" evidence="1">
    <location>
        <begin position="1"/>
        <end position="25"/>
    </location>
</feature>
<feature type="chain" id="PRO_5014909286" evidence="1">
    <location>
        <begin position="26"/>
        <end position="386"/>
    </location>
</feature>
<dbReference type="Proteomes" id="UP000228535">
    <property type="component" value="Unassembled WGS sequence"/>
</dbReference>
<sequence length="386" mass="41625">MLPSFLRGLLLSSGVYLLFSTSLQAQQAAVRVLVVSPLVGETIDQQEKRYYGLFPYFSTADFDQARFEQSLSPDSTITLQVRFLSGTSRSRVFTPAQFAQVRQSIELRQQELAGAGTSSTGALQYGRSYAVQTADGTSFVGVLVTERPQELDFDVKILGPRTVPRADIRQLELLTPEQARRGWDPVGNGTRVFGMPTARPLRRGETLVQAAGLLNVAASHGFSDRLSAGGVLELPVGPGSRSYVSLTLTGKYAVPVAEKFHVGMYGEVTRAYGLLFGAVYGLGTYGTADHNLTAGVGYGYGYGRFGSTPVVVLGGATRILRRLSLLNETYIYETNVFGVKQRHLLGLFGARVAASRLSGTLGLAYSDGSATAPAYLEVAYRFGQVK</sequence>
<dbReference type="RefSeq" id="WP_157807643.1">
    <property type="nucleotide sequence ID" value="NZ_PGFA01000003.1"/>
</dbReference>
<proteinExistence type="predicted"/>
<keyword evidence="3" id="KW-1185">Reference proteome</keyword>
<organism evidence="2 3">
    <name type="scientific">Hymenobacter chitinivorans DSM 11115</name>
    <dbReference type="NCBI Taxonomy" id="1121954"/>
    <lineage>
        <taxon>Bacteria</taxon>
        <taxon>Pseudomonadati</taxon>
        <taxon>Bacteroidota</taxon>
        <taxon>Cytophagia</taxon>
        <taxon>Cytophagales</taxon>
        <taxon>Hymenobacteraceae</taxon>
        <taxon>Hymenobacter</taxon>
    </lineage>
</organism>
<evidence type="ECO:0000313" key="3">
    <source>
        <dbReference type="Proteomes" id="UP000228535"/>
    </source>
</evidence>
<dbReference type="OrthoDB" id="847214at2"/>
<reference evidence="2 3" key="1">
    <citation type="submission" date="2017-11" db="EMBL/GenBank/DDBJ databases">
        <title>Genomic Encyclopedia of Archaeal and Bacterial Type Strains, Phase II (KMG-II): From Individual Species to Whole Genera.</title>
        <authorList>
            <person name="Goeker M."/>
        </authorList>
    </citation>
    <scope>NUCLEOTIDE SEQUENCE [LARGE SCALE GENOMIC DNA]</scope>
    <source>
        <strain evidence="2 3">DSM 11115</strain>
    </source>
</reference>
<protein>
    <submittedName>
        <fullName evidence="2">Uncharacterized protein</fullName>
    </submittedName>
</protein>
<dbReference type="AlphaFoldDB" id="A0A2M9B5A4"/>